<dbReference type="InterPro" id="IPR036390">
    <property type="entry name" value="WH_DNA-bd_sf"/>
</dbReference>
<dbReference type="Pfam" id="PF01047">
    <property type="entry name" value="MarR"/>
    <property type="match status" value="1"/>
</dbReference>
<dbReference type="PRINTS" id="PR00598">
    <property type="entry name" value="HTHMARR"/>
</dbReference>
<dbReference type="SUPFAM" id="SSF46785">
    <property type="entry name" value="Winged helix' DNA-binding domain"/>
    <property type="match status" value="1"/>
</dbReference>
<evidence type="ECO:0000256" key="1">
    <source>
        <dbReference type="ARBA" id="ARBA00023015"/>
    </source>
</evidence>
<comment type="caution">
    <text evidence="6">The sequence shown here is derived from an EMBL/GenBank/DDBJ whole genome shotgun (WGS) entry which is preliminary data.</text>
</comment>
<dbReference type="PROSITE" id="PS50995">
    <property type="entry name" value="HTH_MARR_2"/>
    <property type="match status" value="1"/>
</dbReference>
<dbReference type="PROSITE" id="PS01117">
    <property type="entry name" value="HTH_MARR_1"/>
    <property type="match status" value="1"/>
</dbReference>
<dbReference type="GO" id="GO:0003677">
    <property type="term" value="F:DNA binding"/>
    <property type="evidence" value="ECO:0007669"/>
    <property type="project" value="UniProtKB-KW"/>
</dbReference>
<evidence type="ECO:0000256" key="4">
    <source>
        <dbReference type="SAM" id="MobiDB-lite"/>
    </source>
</evidence>
<keyword evidence="3" id="KW-0804">Transcription</keyword>
<evidence type="ECO:0000259" key="5">
    <source>
        <dbReference type="PROSITE" id="PS50995"/>
    </source>
</evidence>
<evidence type="ECO:0000256" key="2">
    <source>
        <dbReference type="ARBA" id="ARBA00023125"/>
    </source>
</evidence>
<dbReference type="PANTHER" id="PTHR33164">
    <property type="entry name" value="TRANSCRIPTIONAL REGULATOR, MARR FAMILY"/>
    <property type="match status" value="1"/>
</dbReference>
<name>A0A7W9GFW5_9ACTN</name>
<dbReference type="EMBL" id="JACHMB010000001">
    <property type="protein sequence ID" value="MBB5782933.1"/>
    <property type="molecule type" value="Genomic_DNA"/>
</dbReference>
<dbReference type="SMART" id="SM00347">
    <property type="entry name" value="HTH_MARR"/>
    <property type="match status" value="1"/>
</dbReference>
<evidence type="ECO:0000313" key="7">
    <source>
        <dbReference type="Proteomes" id="UP000579153"/>
    </source>
</evidence>
<dbReference type="InterPro" id="IPR036388">
    <property type="entry name" value="WH-like_DNA-bd_sf"/>
</dbReference>
<dbReference type="CDD" id="cd00090">
    <property type="entry name" value="HTH_ARSR"/>
    <property type="match status" value="1"/>
</dbReference>
<dbReference type="Proteomes" id="UP000579153">
    <property type="component" value="Unassembled WGS sequence"/>
</dbReference>
<dbReference type="InterPro" id="IPR011991">
    <property type="entry name" value="ArsR-like_HTH"/>
</dbReference>
<keyword evidence="1" id="KW-0805">Transcription regulation</keyword>
<dbReference type="Gene3D" id="1.10.10.10">
    <property type="entry name" value="Winged helix-like DNA-binding domain superfamily/Winged helix DNA-binding domain"/>
    <property type="match status" value="1"/>
</dbReference>
<protein>
    <submittedName>
        <fullName evidence="6">DNA-binding MarR family transcriptional regulator</fullName>
    </submittedName>
</protein>
<reference evidence="6 7" key="1">
    <citation type="submission" date="2020-08" db="EMBL/GenBank/DDBJ databases">
        <title>Sequencing the genomes of 1000 actinobacteria strains.</title>
        <authorList>
            <person name="Klenk H.-P."/>
        </authorList>
    </citation>
    <scope>NUCLEOTIDE SEQUENCE [LARGE SCALE GENOMIC DNA]</scope>
    <source>
        <strain evidence="6 7">DSM 45507</strain>
    </source>
</reference>
<dbReference type="InterPro" id="IPR023187">
    <property type="entry name" value="Tscrpt_reg_MarR-type_CS"/>
</dbReference>
<dbReference type="AlphaFoldDB" id="A0A7W9GFW5"/>
<dbReference type="RefSeq" id="WP_185075953.1">
    <property type="nucleotide sequence ID" value="NZ_JACHMB010000001.1"/>
</dbReference>
<dbReference type="PANTHER" id="PTHR33164:SF57">
    <property type="entry name" value="MARR-FAMILY TRANSCRIPTIONAL REGULATOR"/>
    <property type="match status" value="1"/>
</dbReference>
<dbReference type="InterPro" id="IPR039422">
    <property type="entry name" value="MarR/SlyA-like"/>
</dbReference>
<gene>
    <name evidence="6" type="ORF">HD596_009689</name>
</gene>
<proteinExistence type="predicted"/>
<keyword evidence="2 6" id="KW-0238">DNA-binding</keyword>
<feature type="domain" description="HTH marR-type" evidence="5">
    <location>
        <begin position="22"/>
        <end position="155"/>
    </location>
</feature>
<organism evidence="6 7">
    <name type="scientific">Nonomuraea jabiensis</name>
    <dbReference type="NCBI Taxonomy" id="882448"/>
    <lineage>
        <taxon>Bacteria</taxon>
        <taxon>Bacillati</taxon>
        <taxon>Actinomycetota</taxon>
        <taxon>Actinomycetes</taxon>
        <taxon>Streptosporangiales</taxon>
        <taxon>Streptosporangiaceae</taxon>
        <taxon>Nonomuraea</taxon>
    </lineage>
</organism>
<feature type="region of interest" description="Disordered" evidence="4">
    <location>
        <begin position="1"/>
        <end position="24"/>
    </location>
</feature>
<evidence type="ECO:0000313" key="6">
    <source>
        <dbReference type="EMBL" id="MBB5782933.1"/>
    </source>
</evidence>
<dbReference type="GO" id="GO:0003700">
    <property type="term" value="F:DNA-binding transcription factor activity"/>
    <property type="evidence" value="ECO:0007669"/>
    <property type="project" value="InterPro"/>
</dbReference>
<keyword evidence="7" id="KW-1185">Reference proteome</keyword>
<evidence type="ECO:0000256" key="3">
    <source>
        <dbReference type="ARBA" id="ARBA00023163"/>
    </source>
</evidence>
<sequence length="159" mass="17433">MPDVFPSDDPGPLTAPTEHADTNDSAWQIEEASLVLVEATLDAMAALGSLSVTRLRVLLAVDRHGPMNLSSLAERLGMSLSAAGRVVDRLAEAGLLSREPAPHSRREIRIQVTPEGREVLERLRAVRRRRIGQALDRLELADRATLFRLLLQLTDAADQ</sequence>
<dbReference type="GO" id="GO:0006950">
    <property type="term" value="P:response to stress"/>
    <property type="evidence" value="ECO:0007669"/>
    <property type="project" value="TreeGrafter"/>
</dbReference>
<accession>A0A7W9GFW5</accession>
<dbReference type="InterPro" id="IPR000835">
    <property type="entry name" value="HTH_MarR-typ"/>
</dbReference>